<organism evidence="3">
    <name type="scientific">Spongospora subterranea</name>
    <dbReference type="NCBI Taxonomy" id="70186"/>
    <lineage>
        <taxon>Eukaryota</taxon>
        <taxon>Sar</taxon>
        <taxon>Rhizaria</taxon>
        <taxon>Endomyxa</taxon>
        <taxon>Phytomyxea</taxon>
        <taxon>Plasmodiophorida</taxon>
        <taxon>Plasmodiophoridae</taxon>
        <taxon>Spongospora</taxon>
    </lineage>
</organism>
<feature type="compositionally biased region" description="Basic residues" evidence="1">
    <location>
        <begin position="34"/>
        <end position="48"/>
    </location>
</feature>
<dbReference type="InterPro" id="IPR001623">
    <property type="entry name" value="DnaJ_domain"/>
</dbReference>
<dbReference type="InterPro" id="IPR036869">
    <property type="entry name" value="J_dom_sf"/>
</dbReference>
<dbReference type="EMBL" id="HACM01000276">
    <property type="protein sequence ID" value="CRZ00718.1"/>
    <property type="molecule type" value="Transcribed_RNA"/>
</dbReference>
<dbReference type="Gene3D" id="1.10.287.110">
    <property type="entry name" value="DnaJ domain"/>
    <property type="match status" value="1"/>
</dbReference>
<reference evidence="3" key="1">
    <citation type="submission" date="2015-04" db="EMBL/GenBank/DDBJ databases">
        <title>The genome sequence of the plant pathogenic Rhizarian Plasmodiophora brassicae reveals insights in its biotrophic life cycle and the origin of chitin synthesis.</title>
        <authorList>
            <person name="Schwelm A."/>
            <person name="Fogelqvist J."/>
            <person name="Knaust A."/>
            <person name="Julke S."/>
            <person name="Lilja T."/>
            <person name="Dhandapani V."/>
            <person name="Bonilla-Rosso G."/>
            <person name="Karlsson M."/>
            <person name="Shevchenko A."/>
            <person name="Choi S.R."/>
            <person name="Kim H.G."/>
            <person name="Park J.Y."/>
            <person name="Lim Y.P."/>
            <person name="Ludwig-Muller J."/>
            <person name="Dixelius C."/>
        </authorList>
    </citation>
    <scope>NUCLEOTIDE SEQUENCE</scope>
    <source>
        <tissue evidence="3">Potato root galls</tissue>
    </source>
</reference>
<feature type="region of interest" description="Disordered" evidence="1">
    <location>
        <begin position="25"/>
        <end position="48"/>
    </location>
</feature>
<dbReference type="SUPFAM" id="SSF46565">
    <property type="entry name" value="Chaperone J-domain"/>
    <property type="match status" value="1"/>
</dbReference>
<dbReference type="AlphaFoldDB" id="A0A0H5QFA1"/>
<feature type="compositionally biased region" description="Basic residues" evidence="1">
    <location>
        <begin position="89"/>
        <end position="99"/>
    </location>
</feature>
<feature type="domain" description="J" evidence="2">
    <location>
        <begin position="214"/>
        <end position="277"/>
    </location>
</feature>
<sequence>LLSQGVGPMPVEMMQIDDMLIDAEADSDEDSPRPHKKPRHCKHDRKRHDLPVNEQVAKRAKFCAVKRRFPDLSPNSLPKRQKVAVSHNIPHHSRTRNVRTSKSERSTRLTKVLNQVLTDDVRSLSKLSRLHDREMWGNARLNVHADGNVKNPCSSGDSHDRKQQVLEQRVSERLQRFHSDEAAENDRKRLIAEIQSEMSEKVRFRSQDKGPLELLLEFTGLTTSDLSDRNLKRSYRHALLQFHPDRLLLKKLTVEEMVEAEEIYKVLQPMYRKLCDS</sequence>
<accession>A0A0H5QFA1</accession>
<feature type="non-terminal residue" evidence="3">
    <location>
        <position position="1"/>
    </location>
</feature>
<dbReference type="PROSITE" id="PS50076">
    <property type="entry name" value="DNAJ_2"/>
    <property type="match status" value="1"/>
</dbReference>
<proteinExistence type="predicted"/>
<evidence type="ECO:0000259" key="2">
    <source>
        <dbReference type="PROSITE" id="PS50076"/>
    </source>
</evidence>
<feature type="region of interest" description="Disordered" evidence="1">
    <location>
        <begin position="73"/>
        <end position="106"/>
    </location>
</feature>
<name>A0A0H5QFA1_9EUKA</name>
<evidence type="ECO:0000256" key="1">
    <source>
        <dbReference type="SAM" id="MobiDB-lite"/>
    </source>
</evidence>
<evidence type="ECO:0000313" key="3">
    <source>
        <dbReference type="EMBL" id="CRZ00718.1"/>
    </source>
</evidence>
<protein>
    <recommendedName>
        <fullName evidence="2">J domain-containing protein</fullName>
    </recommendedName>
</protein>